<dbReference type="AlphaFoldDB" id="A0ABC8JGJ7"/>
<accession>A0ABC8JGJ7</accession>
<dbReference type="GO" id="GO:0006325">
    <property type="term" value="P:chromatin organization"/>
    <property type="evidence" value="ECO:0007669"/>
    <property type="project" value="UniProtKB-KW"/>
</dbReference>
<gene>
    <name evidence="7" type="ORF">ERUC_LOCUS7966</name>
</gene>
<evidence type="ECO:0000313" key="8">
    <source>
        <dbReference type="Proteomes" id="UP001642260"/>
    </source>
</evidence>
<dbReference type="Proteomes" id="UP001642260">
    <property type="component" value="Unassembled WGS sequence"/>
</dbReference>
<sequence length="132" mass="15228">MIILSVKSAKGKKPKTESGNEVRLKDNVSSEKLIKIQNPATLREQLTEDWENVTQKDKAKGRTSTKALPVMLLYKKERRQYQEAVVDDISPLTVYGAEHLLRLFVKFPELFFICKRGRRNMESHATNTIRLP</sequence>
<comment type="caution">
    <text evidence="7">The sequence shown here is derived from an EMBL/GenBank/DDBJ whole genome shotgun (WGS) entry which is preliminary data.</text>
</comment>
<dbReference type="EMBL" id="CAKOAT010085932">
    <property type="protein sequence ID" value="CAH8317494.1"/>
    <property type="molecule type" value="Genomic_DNA"/>
</dbReference>
<dbReference type="InterPro" id="IPR008676">
    <property type="entry name" value="MRG"/>
</dbReference>
<organism evidence="7 8">
    <name type="scientific">Eruca vesicaria subsp. sativa</name>
    <name type="common">Garden rocket</name>
    <name type="synonym">Eruca sativa</name>
    <dbReference type="NCBI Taxonomy" id="29727"/>
    <lineage>
        <taxon>Eukaryota</taxon>
        <taxon>Viridiplantae</taxon>
        <taxon>Streptophyta</taxon>
        <taxon>Embryophyta</taxon>
        <taxon>Tracheophyta</taxon>
        <taxon>Spermatophyta</taxon>
        <taxon>Magnoliopsida</taxon>
        <taxon>eudicotyledons</taxon>
        <taxon>Gunneridae</taxon>
        <taxon>Pentapetalae</taxon>
        <taxon>rosids</taxon>
        <taxon>malvids</taxon>
        <taxon>Brassicales</taxon>
        <taxon>Brassicaceae</taxon>
        <taxon>Brassiceae</taxon>
        <taxon>Eruca</taxon>
    </lineage>
</organism>
<feature type="domain" description="MRG" evidence="6">
    <location>
        <begin position="66"/>
        <end position="125"/>
    </location>
</feature>
<evidence type="ECO:0000256" key="5">
    <source>
        <dbReference type="ARBA" id="ARBA00023242"/>
    </source>
</evidence>
<dbReference type="GO" id="GO:0005634">
    <property type="term" value="C:nucleus"/>
    <property type="evidence" value="ECO:0007669"/>
    <property type="project" value="UniProtKB-SubCell"/>
</dbReference>
<keyword evidence="8" id="KW-1185">Reference proteome</keyword>
<keyword evidence="4" id="KW-0804">Transcription</keyword>
<dbReference type="InterPro" id="IPR038217">
    <property type="entry name" value="MRG_C_sf"/>
</dbReference>
<evidence type="ECO:0000256" key="3">
    <source>
        <dbReference type="ARBA" id="ARBA00023015"/>
    </source>
</evidence>
<keyword evidence="5" id="KW-0539">Nucleus</keyword>
<keyword evidence="3" id="KW-0805">Transcription regulation</keyword>
<evidence type="ECO:0000256" key="2">
    <source>
        <dbReference type="ARBA" id="ARBA00022853"/>
    </source>
</evidence>
<protein>
    <recommendedName>
        <fullName evidence="6">MRG domain-containing protein</fullName>
    </recommendedName>
</protein>
<dbReference type="Pfam" id="PF05712">
    <property type="entry name" value="MRG"/>
    <property type="match status" value="1"/>
</dbReference>
<dbReference type="InterPro" id="IPR026541">
    <property type="entry name" value="MRG_dom"/>
</dbReference>
<dbReference type="PANTHER" id="PTHR10880">
    <property type="entry name" value="MORTALITY FACTOR 4-LIKE PROTEIN"/>
    <property type="match status" value="1"/>
</dbReference>
<keyword evidence="2" id="KW-0156">Chromatin regulator</keyword>
<evidence type="ECO:0000259" key="6">
    <source>
        <dbReference type="Pfam" id="PF05712"/>
    </source>
</evidence>
<name>A0ABC8JGJ7_ERUVS</name>
<evidence type="ECO:0000256" key="1">
    <source>
        <dbReference type="ARBA" id="ARBA00004123"/>
    </source>
</evidence>
<dbReference type="PANTHER" id="PTHR10880:SF15">
    <property type="entry name" value="MSL COMPLEX SUBUNIT 3"/>
    <property type="match status" value="1"/>
</dbReference>
<evidence type="ECO:0000313" key="7">
    <source>
        <dbReference type="EMBL" id="CAH8317494.1"/>
    </source>
</evidence>
<evidence type="ECO:0000256" key="4">
    <source>
        <dbReference type="ARBA" id="ARBA00023163"/>
    </source>
</evidence>
<dbReference type="Gene3D" id="1.10.274.30">
    <property type="entry name" value="MRG domain"/>
    <property type="match status" value="1"/>
</dbReference>
<reference evidence="7 8" key="1">
    <citation type="submission" date="2022-03" db="EMBL/GenBank/DDBJ databases">
        <authorList>
            <person name="Macdonald S."/>
            <person name="Ahmed S."/>
            <person name="Newling K."/>
        </authorList>
    </citation>
    <scope>NUCLEOTIDE SEQUENCE [LARGE SCALE GENOMIC DNA]</scope>
</reference>
<proteinExistence type="predicted"/>
<dbReference type="PROSITE" id="PS51640">
    <property type="entry name" value="MRG"/>
    <property type="match status" value="1"/>
</dbReference>
<comment type="subcellular location">
    <subcellularLocation>
        <location evidence="1">Nucleus</location>
    </subcellularLocation>
</comment>